<gene>
    <name evidence="17" type="ORF">PROFUN_09489</name>
</gene>
<reference evidence="17 18" key="1">
    <citation type="journal article" date="2018" name="Genome Biol. Evol.">
        <title>Multiple Roots of Fruiting Body Formation in Amoebozoa.</title>
        <authorList>
            <person name="Hillmann F."/>
            <person name="Forbes G."/>
            <person name="Novohradska S."/>
            <person name="Ferling I."/>
            <person name="Riege K."/>
            <person name="Groth M."/>
            <person name="Westermann M."/>
            <person name="Marz M."/>
            <person name="Spaller T."/>
            <person name="Winckler T."/>
            <person name="Schaap P."/>
            <person name="Glockner G."/>
        </authorList>
    </citation>
    <scope>NUCLEOTIDE SEQUENCE [LARGE SCALE GENOMIC DNA]</scope>
    <source>
        <strain evidence="17 18">Jena</strain>
    </source>
</reference>
<organism evidence="17 18">
    <name type="scientific">Planoprotostelium fungivorum</name>
    <dbReference type="NCBI Taxonomy" id="1890364"/>
    <lineage>
        <taxon>Eukaryota</taxon>
        <taxon>Amoebozoa</taxon>
        <taxon>Evosea</taxon>
        <taxon>Variosea</taxon>
        <taxon>Cavosteliida</taxon>
        <taxon>Cavosteliaceae</taxon>
        <taxon>Planoprotostelium</taxon>
    </lineage>
</organism>
<dbReference type="Pfam" id="PF01825">
    <property type="entry name" value="GPS"/>
    <property type="match status" value="1"/>
</dbReference>
<dbReference type="SUPFAM" id="SSF56112">
    <property type="entry name" value="Protein kinase-like (PK-like)"/>
    <property type="match status" value="1"/>
</dbReference>
<accession>A0A2P6NH50</accession>
<dbReference type="GO" id="GO:0005763">
    <property type="term" value="C:mitochondrial small ribosomal subunit"/>
    <property type="evidence" value="ECO:0007669"/>
    <property type="project" value="TreeGrafter"/>
</dbReference>
<proteinExistence type="inferred from homology"/>
<dbReference type="Pfam" id="PF07714">
    <property type="entry name" value="PK_Tyr_Ser-Thr"/>
    <property type="match status" value="1"/>
</dbReference>
<evidence type="ECO:0000256" key="8">
    <source>
        <dbReference type="ARBA" id="ARBA00023128"/>
    </source>
</evidence>
<name>A0A2P6NH50_9EUKA</name>
<evidence type="ECO:0000256" key="13">
    <source>
        <dbReference type="SAM" id="MobiDB-lite"/>
    </source>
</evidence>
<evidence type="ECO:0000256" key="10">
    <source>
        <dbReference type="ARBA" id="ARBA00023157"/>
    </source>
</evidence>
<dbReference type="InterPro" id="IPR057244">
    <property type="entry name" value="GAIN_B"/>
</dbReference>
<evidence type="ECO:0000256" key="9">
    <source>
        <dbReference type="ARBA" id="ARBA00023136"/>
    </source>
</evidence>
<keyword evidence="18" id="KW-1185">Reference proteome</keyword>
<dbReference type="Gene3D" id="1.10.510.10">
    <property type="entry name" value="Transferase(Phosphotransferase) domain 1"/>
    <property type="match status" value="1"/>
</dbReference>
<keyword evidence="8" id="KW-0496">Mitochondrion</keyword>
<dbReference type="InterPro" id="IPR000719">
    <property type="entry name" value="Prot_kinase_dom"/>
</dbReference>
<feature type="domain" description="GAIN-B" evidence="16">
    <location>
        <begin position="1115"/>
        <end position="1259"/>
    </location>
</feature>
<keyword evidence="9 14" id="KW-0472">Membrane</keyword>
<keyword evidence="10" id="KW-1015">Disulfide bond</keyword>
<dbReference type="GO" id="GO:0005524">
    <property type="term" value="F:ATP binding"/>
    <property type="evidence" value="ECO:0007669"/>
    <property type="project" value="InterPro"/>
</dbReference>
<dbReference type="SMART" id="SM00303">
    <property type="entry name" value="GPS"/>
    <property type="match status" value="1"/>
</dbReference>
<evidence type="ECO:0000313" key="18">
    <source>
        <dbReference type="Proteomes" id="UP000241769"/>
    </source>
</evidence>
<dbReference type="InterPro" id="IPR001245">
    <property type="entry name" value="Ser-Thr/Tyr_kinase_cat_dom"/>
</dbReference>
<evidence type="ECO:0000259" key="16">
    <source>
        <dbReference type="PROSITE" id="PS50221"/>
    </source>
</evidence>
<feature type="domain" description="Protein kinase" evidence="15">
    <location>
        <begin position="1311"/>
        <end position="1589"/>
    </location>
</feature>
<keyword evidence="5" id="KW-0809">Transit peptide</keyword>
<dbReference type="SUPFAM" id="SSF51126">
    <property type="entry name" value="Pectin lyase-like"/>
    <property type="match status" value="1"/>
</dbReference>
<dbReference type="CDD" id="cd00180">
    <property type="entry name" value="PKc"/>
    <property type="match status" value="1"/>
</dbReference>
<dbReference type="OrthoDB" id="274828at2759"/>
<feature type="region of interest" description="Disordered" evidence="13">
    <location>
        <begin position="32"/>
        <end position="51"/>
    </location>
</feature>
<comment type="similarity">
    <text evidence="3">Belongs to the mitochondrion-specific ribosomal protein mS29 family.</text>
</comment>
<dbReference type="PANTHER" id="PTHR12810:SF0">
    <property type="entry name" value="SMALL RIBOSOMAL SUBUNIT PROTEIN MS29"/>
    <property type="match status" value="1"/>
</dbReference>
<keyword evidence="7 14" id="KW-1133">Transmembrane helix</keyword>
<keyword evidence="11" id="KW-0687">Ribonucleoprotein</keyword>
<dbReference type="GO" id="GO:0003735">
    <property type="term" value="F:structural constituent of ribosome"/>
    <property type="evidence" value="ECO:0007669"/>
    <property type="project" value="TreeGrafter"/>
</dbReference>
<keyword evidence="4 14" id="KW-0812">Transmembrane</keyword>
<evidence type="ECO:0000256" key="7">
    <source>
        <dbReference type="ARBA" id="ARBA00022989"/>
    </source>
</evidence>
<dbReference type="Pfam" id="PF10236">
    <property type="entry name" value="DAP3"/>
    <property type="match status" value="1"/>
</dbReference>
<dbReference type="EMBL" id="MDYQ01000085">
    <property type="protein sequence ID" value="PRP83277.1"/>
    <property type="molecule type" value="Genomic_DNA"/>
</dbReference>
<evidence type="ECO:0000256" key="4">
    <source>
        <dbReference type="ARBA" id="ARBA00022692"/>
    </source>
</evidence>
<evidence type="ECO:0000256" key="6">
    <source>
        <dbReference type="ARBA" id="ARBA00022980"/>
    </source>
</evidence>
<dbReference type="InterPro" id="IPR011050">
    <property type="entry name" value="Pectin_lyase_fold/virulence"/>
</dbReference>
<evidence type="ECO:0000256" key="12">
    <source>
        <dbReference type="ARBA" id="ARBA00035140"/>
    </source>
</evidence>
<dbReference type="GO" id="GO:0004672">
    <property type="term" value="F:protein kinase activity"/>
    <property type="evidence" value="ECO:0007669"/>
    <property type="project" value="InterPro"/>
</dbReference>
<dbReference type="InterPro" id="IPR000203">
    <property type="entry name" value="GPS"/>
</dbReference>
<evidence type="ECO:0000256" key="14">
    <source>
        <dbReference type="SAM" id="Phobius"/>
    </source>
</evidence>
<evidence type="ECO:0000313" key="17">
    <source>
        <dbReference type="EMBL" id="PRP83277.1"/>
    </source>
</evidence>
<evidence type="ECO:0000259" key="15">
    <source>
        <dbReference type="PROSITE" id="PS50011"/>
    </source>
</evidence>
<dbReference type="Proteomes" id="UP000241769">
    <property type="component" value="Unassembled WGS sequence"/>
</dbReference>
<evidence type="ECO:0000256" key="3">
    <source>
        <dbReference type="ARBA" id="ARBA00009863"/>
    </source>
</evidence>
<evidence type="ECO:0000256" key="2">
    <source>
        <dbReference type="ARBA" id="ARBA00004370"/>
    </source>
</evidence>
<comment type="subcellular location">
    <subcellularLocation>
        <location evidence="2">Membrane</location>
    </subcellularLocation>
    <subcellularLocation>
        <location evidence="1">Mitochondrion</location>
    </subcellularLocation>
</comment>
<feature type="transmembrane region" description="Helical" evidence="14">
    <location>
        <begin position="1283"/>
        <end position="1307"/>
    </location>
</feature>
<dbReference type="InterPro" id="IPR019368">
    <property type="entry name" value="Ribosomal_mS29"/>
</dbReference>
<dbReference type="PANTHER" id="PTHR12810">
    <property type="entry name" value="MITOCHONDRIAL 28S RIBOSOMAL PROTEIN S29"/>
    <property type="match status" value="1"/>
</dbReference>
<protein>
    <recommendedName>
        <fullName evidence="12">Small ribosomal subunit protein mS29</fullName>
    </recommendedName>
</protein>
<dbReference type="STRING" id="1890364.A0A2P6NH50"/>
<comment type="caution">
    <text evidence="17">The sequence shown here is derived from an EMBL/GenBank/DDBJ whole genome shotgun (WGS) entry which is preliminary data.</text>
</comment>
<sequence>MASLLTSRAGMICGRFKGFHAATLSVRNNVRPPSSLRPFHSRPPVLSDKSNKILSNSSSAQALSDLLRGDDTEEQLYEVEEGEGMFNYPDIPDDLYITSQITGEMGEDGSYETGFDKYWYDFKPIIKIAETCPTDIGTKMIKLAKEDMKKKLPEGLPGIVKKASDDYFKGEPLLYQRTVVNKVIDKIDAAHREGFPNNSSILMDGPVGAGKSCALLSTVLWARQNGWIVIYIPEVIKLLHGGNYIEDSKFSPGSFDQPELSAELAKQVLTAHKEQLSKLELKTTPQLEGFKGKTLENLLTFAASPNNILEAGAAMYHFRRELNLVTEYPVLIALDGINSLYEPSIFADKNKMRQISFQRLRASGLTLAQTFLDWEKPNLVNGTVVAVTTRHRDVRVFSKKFPEMMEGATQITNMSPAETEIMIDLLTQNQWYKREVPITNKKYAYMISCGHPYDLIQYTSQPVSSEKKLKWREKETFRGSSVFIWARSICGRMKNIEAPTALFLLLISSVLSAGPCSISTSASEGSLAQAWRSVSNSCNGNQAVITINRNTTLEGNIAANGRTSVYNLTVIIQDNCTVSRSAFTWSNFTELTFSGGSILEGGLIFTSVTNINFNHINLSSTFITASSRKSNSCTIRFLSSTLTQNSSVTLSSCRSLFNRTIISDNHHSIVKSDDDIHVYNSTTQNNSMAAFQTTGNFSTLNSRYINSPGAITAAFAHADSSDFFHNWASVPGGSIRANTIYTSSCSFYNGTATQGGFVYSRGSFFDSNSTFRRGRATSGGAVFLENSPATKGSMSLRRSTFSDNTAEAGGALSVDIRGSDDVIITRSQFLSNRAMRGGGLYVNVPQRKLDLYSTRFANNSATLSGGGVYFIFGNATFFNSTFHNNSAGFLGGGIYSNETNNLRIFGCIFSENSCSRSEGASYWLNGTVTSENNHYNPCPSTMPSDTCIVVCKESKNQLCAKCDYGPVSLTQTGLSTYIQDMITTYQGNLDAIYNCFSFDLLRISQLTPYADNCHLYIQAMRFTGQVDLFSFCFGDSTSVVYSVLGGNNDLNLTATSPQLKKIMSVISSEANDLTYPSDVDIFFGEINLVVQNLLRTNNSISVGGKYITITAKRQTVTSTSDPSIALSYTSTESIINSSVPTSIFLSQLSTGNVDTTVLMINLPNNPFYSVTYSDVVGLSVYQNGRLFLASTTLQDPYLIAMSGVSAPPAGQELYCMWWWENNQSWSSQGCDLRRSGGQYTCACTHLTNFTLGARDLLPNSNSGGNTIKSTDASTSTTPDNTSIILALVLPLIVLVFLVIVIFLFLFFGREKRLREERYQGRMNEMRELRGDFDEISHLAAELFIPWDTLTSPQELRTDDRCQVLEFSWKERKVTAKHHLIEDDRRREEHLKGIHHHNIVKFLGKSEDSGKSYVILEWGGVGSLEQFFENGGKMSGLTQMMGICVDVSSAMCYLEKCGIVHNNLSIANVMVHSFELEPSEQFVVKLSDFSSSTRAGHRSEETIQCRAPEILRGQTIISYTSDVWSFGLFLWELQHGRLLQVGGSSASEIRNGLEWAQDIYTGIALECLTVEPNGRPSFISVEHRLRSMYVKTYEVE</sequence>
<dbReference type="PROSITE" id="PS50221">
    <property type="entry name" value="GAIN_B"/>
    <property type="match status" value="1"/>
</dbReference>
<evidence type="ECO:0000256" key="5">
    <source>
        <dbReference type="ARBA" id="ARBA00022946"/>
    </source>
</evidence>
<dbReference type="PROSITE" id="PS50011">
    <property type="entry name" value="PROTEIN_KINASE_DOM"/>
    <property type="match status" value="1"/>
</dbReference>
<keyword evidence="6" id="KW-0689">Ribosomal protein</keyword>
<dbReference type="InterPro" id="IPR011009">
    <property type="entry name" value="Kinase-like_dom_sf"/>
</dbReference>
<evidence type="ECO:0000256" key="11">
    <source>
        <dbReference type="ARBA" id="ARBA00023274"/>
    </source>
</evidence>
<evidence type="ECO:0000256" key="1">
    <source>
        <dbReference type="ARBA" id="ARBA00004173"/>
    </source>
</evidence>
<dbReference type="GO" id="GO:0016020">
    <property type="term" value="C:membrane"/>
    <property type="evidence" value="ECO:0007669"/>
    <property type="project" value="UniProtKB-SubCell"/>
</dbReference>
<dbReference type="InParanoid" id="A0A2P6NH50"/>